<dbReference type="GO" id="GO:0004140">
    <property type="term" value="F:dephospho-CoA kinase activity"/>
    <property type="evidence" value="ECO:0007669"/>
    <property type="project" value="UniProtKB-UniRule"/>
</dbReference>
<dbReference type="KEGG" id="lrs:PX52LOC_07417"/>
<comment type="subcellular location">
    <subcellularLocation>
        <location evidence="5">Cytoplasm</location>
    </subcellularLocation>
</comment>
<dbReference type="EMBL" id="CP042425">
    <property type="protein sequence ID" value="QEL20324.1"/>
    <property type="molecule type" value="Genomic_DNA"/>
</dbReference>
<dbReference type="Gene3D" id="3.40.50.300">
    <property type="entry name" value="P-loop containing nucleotide triphosphate hydrolases"/>
    <property type="match status" value="1"/>
</dbReference>
<dbReference type="PANTHER" id="PTHR10695:SF46">
    <property type="entry name" value="BIFUNCTIONAL COENZYME A SYNTHASE-RELATED"/>
    <property type="match status" value="1"/>
</dbReference>
<keyword evidence="4 5" id="KW-0173">Coenzyme A biosynthesis</keyword>
<dbReference type="GO" id="GO:0005524">
    <property type="term" value="F:ATP binding"/>
    <property type="evidence" value="ECO:0007669"/>
    <property type="project" value="UniProtKB-UniRule"/>
</dbReference>
<sequence>MKKLTIGLIGAIGAGKSAAAAVLARLGGAVVDADAVGHAALELPAVRERLAARWGNVLKDDGRVDRRKIAEIVFRDPAERTALEAIVFPSIRRLCEEAMAAGQADPAKKIVVLDAAVLIEAGWKDVCDKLIYVDAPHEVRVARVAARSGWTEAELLAREAAQMPAEEKKKHAHVILNNATTRDDLADEIERILLAWTA</sequence>
<comment type="catalytic activity">
    <reaction evidence="5">
        <text>3'-dephospho-CoA + ATP = ADP + CoA + H(+)</text>
        <dbReference type="Rhea" id="RHEA:18245"/>
        <dbReference type="ChEBI" id="CHEBI:15378"/>
        <dbReference type="ChEBI" id="CHEBI:30616"/>
        <dbReference type="ChEBI" id="CHEBI:57287"/>
        <dbReference type="ChEBI" id="CHEBI:57328"/>
        <dbReference type="ChEBI" id="CHEBI:456216"/>
        <dbReference type="EC" id="2.7.1.24"/>
    </reaction>
</comment>
<evidence type="ECO:0000256" key="3">
    <source>
        <dbReference type="ARBA" id="ARBA00022840"/>
    </source>
</evidence>
<dbReference type="PANTHER" id="PTHR10695">
    <property type="entry name" value="DEPHOSPHO-COA KINASE-RELATED"/>
    <property type="match status" value="1"/>
</dbReference>
<keyword evidence="5" id="KW-0808">Transferase</keyword>
<evidence type="ECO:0000256" key="6">
    <source>
        <dbReference type="NCBIfam" id="TIGR00152"/>
    </source>
</evidence>
<evidence type="ECO:0000313" key="7">
    <source>
        <dbReference type="EMBL" id="QEL20324.1"/>
    </source>
</evidence>
<dbReference type="GO" id="GO:0005737">
    <property type="term" value="C:cytoplasm"/>
    <property type="evidence" value="ECO:0007669"/>
    <property type="project" value="UniProtKB-SubCell"/>
</dbReference>
<comment type="similarity">
    <text evidence="1 5">Belongs to the CoaE family.</text>
</comment>
<comment type="function">
    <text evidence="5">Catalyzes the phosphorylation of the 3'-hydroxyl group of dephosphocoenzyme A to form coenzyme A.</text>
</comment>
<gene>
    <name evidence="5" type="primary">coaE</name>
    <name evidence="7" type="ORF">PX52LOC_07417</name>
</gene>
<evidence type="ECO:0000256" key="5">
    <source>
        <dbReference type="HAMAP-Rule" id="MF_00376"/>
    </source>
</evidence>
<proteinExistence type="inferred from homology"/>
<name>A0A5C1ASU2_9BACT</name>
<dbReference type="SUPFAM" id="SSF52540">
    <property type="entry name" value="P-loop containing nucleoside triphosphate hydrolases"/>
    <property type="match status" value="1"/>
</dbReference>
<evidence type="ECO:0000256" key="2">
    <source>
        <dbReference type="ARBA" id="ARBA00022741"/>
    </source>
</evidence>
<evidence type="ECO:0000313" key="8">
    <source>
        <dbReference type="Proteomes" id="UP000324974"/>
    </source>
</evidence>
<keyword evidence="5" id="KW-0963">Cytoplasm</keyword>
<dbReference type="CDD" id="cd02022">
    <property type="entry name" value="DPCK"/>
    <property type="match status" value="1"/>
</dbReference>
<evidence type="ECO:0000256" key="4">
    <source>
        <dbReference type="ARBA" id="ARBA00022993"/>
    </source>
</evidence>
<keyword evidence="2 5" id="KW-0547">Nucleotide-binding</keyword>
<reference evidence="8" key="1">
    <citation type="submission" date="2019-08" db="EMBL/GenBank/DDBJ databases">
        <title>Limnoglobus roseus gen. nov., sp. nov., a novel freshwater planctomycete with a giant genome from the family Gemmataceae.</title>
        <authorList>
            <person name="Kulichevskaya I.S."/>
            <person name="Naumoff D.G."/>
            <person name="Miroshnikov K."/>
            <person name="Ivanova A."/>
            <person name="Philippov D.A."/>
            <person name="Hakobyan A."/>
            <person name="Rijpstra I.C."/>
            <person name="Sinninghe Damste J.S."/>
            <person name="Liesack W."/>
            <person name="Dedysh S.N."/>
        </authorList>
    </citation>
    <scope>NUCLEOTIDE SEQUENCE [LARGE SCALE GENOMIC DNA]</scope>
    <source>
        <strain evidence="8">PX52</strain>
    </source>
</reference>
<keyword evidence="8" id="KW-1185">Reference proteome</keyword>
<keyword evidence="3 5" id="KW-0067">ATP-binding</keyword>
<dbReference type="HAMAP" id="MF_00376">
    <property type="entry name" value="Dephospho_CoA_kinase"/>
    <property type="match status" value="1"/>
</dbReference>
<accession>A0A5C1ASU2</accession>
<dbReference type="OrthoDB" id="9812943at2"/>
<feature type="binding site" evidence="5">
    <location>
        <begin position="13"/>
        <end position="18"/>
    </location>
    <ligand>
        <name>ATP</name>
        <dbReference type="ChEBI" id="CHEBI:30616"/>
    </ligand>
</feature>
<dbReference type="UniPathway" id="UPA00241">
    <property type="reaction ID" value="UER00356"/>
</dbReference>
<dbReference type="InterPro" id="IPR027417">
    <property type="entry name" value="P-loop_NTPase"/>
</dbReference>
<dbReference type="AlphaFoldDB" id="A0A5C1ASU2"/>
<dbReference type="PROSITE" id="PS51219">
    <property type="entry name" value="DPCK"/>
    <property type="match status" value="1"/>
</dbReference>
<dbReference type="EC" id="2.7.1.24" evidence="5 6"/>
<dbReference type="RefSeq" id="WP_149114633.1">
    <property type="nucleotide sequence ID" value="NZ_CP042425.1"/>
</dbReference>
<dbReference type="Proteomes" id="UP000324974">
    <property type="component" value="Chromosome"/>
</dbReference>
<protein>
    <recommendedName>
        <fullName evidence="5 6">Dephospho-CoA kinase</fullName>
        <ecNumber evidence="5 6">2.7.1.24</ecNumber>
    </recommendedName>
    <alternativeName>
        <fullName evidence="5">Dephosphocoenzyme A kinase</fullName>
    </alternativeName>
</protein>
<organism evidence="7 8">
    <name type="scientific">Limnoglobus roseus</name>
    <dbReference type="NCBI Taxonomy" id="2598579"/>
    <lineage>
        <taxon>Bacteria</taxon>
        <taxon>Pseudomonadati</taxon>
        <taxon>Planctomycetota</taxon>
        <taxon>Planctomycetia</taxon>
        <taxon>Gemmatales</taxon>
        <taxon>Gemmataceae</taxon>
        <taxon>Limnoglobus</taxon>
    </lineage>
</organism>
<comment type="pathway">
    <text evidence="5">Cofactor biosynthesis; coenzyme A biosynthesis; CoA from (R)-pantothenate: step 5/5.</text>
</comment>
<dbReference type="Pfam" id="PF01121">
    <property type="entry name" value="CoaE"/>
    <property type="match status" value="1"/>
</dbReference>
<dbReference type="GO" id="GO:0015937">
    <property type="term" value="P:coenzyme A biosynthetic process"/>
    <property type="evidence" value="ECO:0007669"/>
    <property type="project" value="UniProtKB-UniRule"/>
</dbReference>
<dbReference type="InterPro" id="IPR001977">
    <property type="entry name" value="Depp_CoAkinase"/>
</dbReference>
<evidence type="ECO:0000256" key="1">
    <source>
        <dbReference type="ARBA" id="ARBA00009018"/>
    </source>
</evidence>
<dbReference type="NCBIfam" id="TIGR00152">
    <property type="entry name" value="dephospho-CoA kinase"/>
    <property type="match status" value="1"/>
</dbReference>
<keyword evidence="5 7" id="KW-0418">Kinase</keyword>